<keyword evidence="2" id="KW-1185">Reference proteome</keyword>
<organism evidence="1 2">
    <name type="scientific">Robiginitalea aurantiaca</name>
    <dbReference type="NCBI Taxonomy" id="3056915"/>
    <lineage>
        <taxon>Bacteria</taxon>
        <taxon>Pseudomonadati</taxon>
        <taxon>Bacteroidota</taxon>
        <taxon>Flavobacteriia</taxon>
        <taxon>Flavobacteriales</taxon>
        <taxon>Flavobacteriaceae</taxon>
        <taxon>Robiginitalea</taxon>
    </lineage>
</organism>
<name>A0ABT7WD53_9FLAO</name>
<dbReference type="EMBL" id="JAUDUY010000002">
    <property type="protein sequence ID" value="MDM9630744.1"/>
    <property type="molecule type" value="Genomic_DNA"/>
</dbReference>
<comment type="caution">
    <text evidence="1">The sequence shown here is derived from an EMBL/GenBank/DDBJ whole genome shotgun (WGS) entry which is preliminary data.</text>
</comment>
<evidence type="ECO:0008006" key="3">
    <source>
        <dbReference type="Google" id="ProtNLM"/>
    </source>
</evidence>
<gene>
    <name evidence="1" type="ORF">QU605_04645</name>
</gene>
<dbReference type="RefSeq" id="WP_289724112.1">
    <property type="nucleotide sequence ID" value="NZ_JAUDUY010000002.1"/>
</dbReference>
<reference evidence="1" key="1">
    <citation type="submission" date="2023-06" db="EMBL/GenBank/DDBJ databases">
        <title>Robiginitalea aurantiacus sp. nov. and Algoriphagus sediminis sp. nov., isolated from coastal sediment.</title>
        <authorList>
            <person name="Zhou Z.Y."/>
            <person name="An J."/>
            <person name="Jia Y.W."/>
            <person name="Du Z.J."/>
        </authorList>
    </citation>
    <scope>NUCLEOTIDE SEQUENCE</scope>
    <source>
        <strain evidence="1">M39</strain>
    </source>
</reference>
<evidence type="ECO:0000313" key="2">
    <source>
        <dbReference type="Proteomes" id="UP001174839"/>
    </source>
</evidence>
<accession>A0ABT7WD53</accession>
<dbReference type="Proteomes" id="UP001174839">
    <property type="component" value="Unassembled WGS sequence"/>
</dbReference>
<protein>
    <recommendedName>
        <fullName evidence="3">DUF4249 family protein</fullName>
    </recommendedName>
</protein>
<dbReference type="PROSITE" id="PS51257">
    <property type="entry name" value="PROKAR_LIPOPROTEIN"/>
    <property type="match status" value="1"/>
</dbReference>
<sequence>MKKGILILFFTGLMGCSDGELQIETIDFDQVPLAFCDVASTNTRLFFKLNEFDALILDLANGLIRNEASADTLRSAIPGESQVRYRLFNGAISSSYFCDAVPPVTPTVTEEIPAQAGEVLVFTTRSESDTTQFEHVIRLKDVSFVNEAGERLTNIAVEEFGSFITFQD</sequence>
<evidence type="ECO:0000313" key="1">
    <source>
        <dbReference type="EMBL" id="MDM9630744.1"/>
    </source>
</evidence>
<proteinExistence type="predicted"/>